<evidence type="ECO:0000313" key="9">
    <source>
        <dbReference type="Proteomes" id="UP000030765"/>
    </source>
</evidence>
<comment type="subcellular location">
    <subcellularLocation>
        <location evidence="1">Membrane</location>
    </subcellularLocation>
</comment>
<dbReference type="VEuPathDB" id="VectorBase:ASIC012493"/>
<dbReference type="PANTHER" id="PTHR11863">
    <property type="entry name" value="STEROL DESATURASE"/>
    <property type="match status" value="1"/>
</dbReference>
<feature type="transmembrane region" description="Helical" evidence="5">
    <location>
        <begin position="93"/>
        <end position="111"/>
    </location>
</feature>
<keyword evidence="2 5" id="KW-0812">Transmembrane</keyword>
<feature type="domain" description="Fatty acid hydroxylase" evidence="6">
    <location>
        <begin position="135"/>
        <end position="259"/>
    </location>
</feature>
<dbReference type="GO" id="GO:0008610">
    <property type="term" value="P:lipid biosynthetic process"/>
    <property type="evidence" value="ECO:0007669"/>
    <property type="project" value="InterPro"/>
</dbReference>
<keyword evidence="4 5" id="KW-0472">Membrane</keyword>
<feature type="transmembrane region" description="Helical" evidence="5">
    <location>
        <begin position="171"/>
        <end position="195"/>
    </location>
</feature>
<evidence type="ECO:0000256" key="2">
    <source>
        <dbReference type="ARBA" id="ARBA00022692"/>
    </source>
</evidence>
<dbReference type="EMBL" id="ATLV01019779">
    <property type="status" value="NOT_ANNOTATED_CDS"/>
    <property type="molecule type" value="Genomic_DNA"/>
</dbReference>
<reference evidence="8" key="2">
    <citation type="submission" date="2020-05" db="UniProtKB">
        <authorList>
            <consortium name="EnsemblMetazoa"/>
        </authorList>
    </citation>
    <scope>IDENTIFICATION</scope>
</reference>
<dbReference type="VEuPathDB" id="VectorBase:ASIS008791"/>
<dbReference type="GO" id="GO:0016020">
    <property type="term" value="C:membrane"/>
    <property type="evidence" value="ECO:0007669"/>
    <property type="project" value="UniProtKB-SubCell"/>
</dbReference>
<dbReference type="EnsemblMetazoa" id="ASIC012493-RA">
    <property type="protein sequence ID" value="ASIC012493-PA"/>
    <property type="gene ID" value="ASIC012493"/>
</dbReference>
<evidence type="ECO:0000256" key="4">
    <source>
        <dbReference type="ARBA" id="ARBA00023136"/>
    </source>
</evidence>
<keyword evidence="3 5" id="KW-1133">Transmembrane helix</keyword>
<evidence type="ECO:0000256" key="5">
    <source>
        <dbReference type="SAM" id="Phobius"/>
    </source>
</evidence>
<dbReference type="EMBL" id="KE525279">
    <property type="protein sequence ID" value="KFB44610.1"/>
    <property type="molecule type" value="Genomic_DNA"/>
</dbReference>
<evidence type="ECO:0000256" key="3">
    <source>
        <dbReference type="ARBA" id="ARBA00022989"/>
    </source>
</evidence>
<proteinExistence type="predicted"/>
<dbReference type="AlphaFoldDB" id="A0A084W316"/>
<dbReference type="InterPro" id="IPR050307">
    <property type="entry name" value="Sterol_Desaturase_Related"/>
</dbReference>
<keyword evidence="9" id="KW-1185">Reference proteome</keyword>
<dbReference type="STRING" id="74873.A0A084W316"/>
<dbReference type="OMA" id="VIHELCY"/>
<dbReference type="OrthoDB" id="408954at2759"/>
<accession>A0A084W316</accession>
<evidence type="ECO:0000256" key="1">
    <source>
        <dbReference type="ARBA" id="ARBA00004370"/>
    </source>
</evidence>
<gene>
    <name evidence="7" type="ORF">ZHAS_00012493</name>
</gene>
<dbReference type="GO" id="GO:0016491">
    <property type="term" value="F:oxidoreductase activity"/>
    <property type="evidence" value="ECO:0007669"/>
    <property type="project" value="InterPro"/>
</dbReference>
<organism evidence="7">
    <name type="scientific">Anopheles sinensis</name>
    <name type="common">Mosquito</name>
    <dbReference type="NCBI Taxonomy" id="74873"/>
    <lineage>
        <taxon>Eukaryota</taxon>
        <taxon>Metazoa</taxon>
        <taxon>Ecdysozoa</taxon>
        <taxon>Arthropoda</taxon>
        <taxon>Hexapoda</taxon>
        <taxon>Insecta</taxon>
        <taxon>Pterygota</taxon>
        <taxon>Neoptera</taxon>
        <taxon>Endopterygota</taxon>
        <taxon>Diptera</taxon>
        <taxon>Nematocera</taxon>
        <taxon>Culicoidea</taxon>
        <taxon>Culicidae</taxon>
        <taxon>Anophelinae</taxon>
        <taxon>Anopheles</taxon>
    </lineage>
</organism>
<feature type="transmembrane region" description="Helical" evidence="5">
    <location>
        <begin position="201"/>
        <end position="219"/>
    </location>
</feature>
<protein>
    <submittedName>
        <fullName evidence="7">AGAP002766-PA-like protein</fullName>
    </submittedName>
</protein>
<dbReference type="InterPro" id="IPR006694">
    <property type="entry name" value="Fatty_acid_hydroxylase"/>
</dbReference>
<dbReference type="Proteomes" id="UP000030765">
    <property type="component" value="Unassembled WGS sequence"/>
</dbReference>
<name>A0A084W316_ANOSI</name>
<feature type="transmembrane region" description="Helical" evidence="5">
    <location>
        <begin position="37"/>
        <end position="59"/>
    </location>
</feature>
<sequence length="288" mass="33841">MLLRSHGLTVFGPINHASRKDLFNVNGTHCDDPDTLYVWYLTIYSYGLFWIVGGLFILMDLTQKPACMRKYKTQPGTHEPLEWDRCKRLIQTVAYNQVVYGIPITYVTYHARKMLLISVPDVRTLPTLDVFLRDMLVCIVTWEIAFYYTHRFMHSSFMYRHVHKKHHEWKAPVAWTGMYVHPVEFVISGLLPVYIGPGLMTSHVITIAAWLTFVMWDTIGDHSGYHLPFLGSSESHDYHHLNFNQCYGNYGWFDRLHGTNDEFRKKKEYQRHHRIFGLQSARELVPAK</sequence>
<evidence type="ECO:0000259" key="6">
    <source>
        <dbReference type="Pfam" id="PF04116"/>
    </source>
</evidence>
<evidence type="ECO:0000313" key="8">
    <source>
        <dbReference type="EnsemblMetazoa" id="ASIC012493-PA"/>
    </source>
</evidence>
<evidence type="ECO:0000313" key="7">
    <source>
        <dbReference type="EMBL" id="KFB44610.1"/>
    </source>
</evidence>
<feature type="transmembrane region" description="Helical" evidence="5">
    <location>
        <begin position="131"/>
        <end position="150"/>
    </location>
</feature>
<dbReference type="GO" id="GO:0005506">
    <property type="term" value="F:iron ion binding"/>
    <property type="evidence" value="ECO:0007669"/>
    <property type="project" value="InterPro"/>
</dbReference>
<dbReference type="Pfam" id="PF04116">
    <property type="entry name" value="FA_hydroxylase"/>
    <property type="match status" value="1"/>
</dbReference>
<reference evidence="7 9" key="1">
    <citation type="journal article" date="2014" name="BMC Genomics">
        <title>Genome sequence of Anopheles sinensis provides insight into genetics basis of mosquito competence for malaria parasites.</title>
        <authorList>
            <person name="Zhou D."/>
            <person name="Zhang D."/>
            <person name="Ding G."/>
            <person name="Shi L."/>
            <person name="Hou Q."/>
            <person name="Ye Y."/>
            <person name="Xu Y."/>
            <person name="Zhou H."/>
            <person name="Xiong C."/>
            <person name="Li S."/>
            <person name="Yu J."/>
            <person name="Hong S."/>
            <person name="Yu X."/>
            <person name="Zou P."/>
            <person name="Chen C."/>
            <person name="Chang X."/>
            <person name="Wang W."/>
            <person name="Lv Y."/>
            <person name="Sun Y."/>
            <person name="Ma L."/>
            <person name="Shen B."/>
            <person name="Zhu C."/>
        </authorList>
    </citation>
    <scope>NUCLEOTIDE SEQUENCE [LARGE SCALE GENOMIC DNA]</scope>
</reference>